<feature type="transmembrane region" description="Helical" evidence="1">
    <location>
        <begin position="126"/>
        <end position="142"/>
    </location>
</feature>
<sequence>MSRSISDQFNKTSSNNIEFTISNNRLLFTRIRSASIILLFLYVYFFYADFVLYKGIQEDIYRIHLIAIHVIGFTTSITFLFIHKLFKDKGFPHTKWTTITINLYIFSYVMGGALASINSQQLNGNIYTYIVILIGVASLFPVRPWHFFFILMFTHIFFHIGIYHFHANEKYNLVSEQINTTGTATIAFIICLSLYSYRKRDFQTQQKIKNSEQNLLHLFNVNPYPLILTDFNSGKILLANNKALEFYGVEKEALPALDVKQFYISKEERSLIIEELKTNGQIDNYIVEQSTTDGTKKWVLVNYKLIDYMGQKCMLSGATDITDLKKIETELEMYATTDILTGVINRRKGMEILQDLIEKSTTESVQFVLLFIDINNLKTVNDRYGHPEGDSLVKTVCDIIKSRLTNADIIFRYGGDEFIITFLDKHTNYAEKVWNEIVEILQEENTKKRKPYELSVSHGLYCYDSDQSISLQEIIDHADREMYKEKALIKGWDEGSGPFSQFY</sequence>
<dbReference type="InterPro" id="IPR000014">
    <property type="entry name" value="PAS"/>
</dbReference>
<feature type="transmembrane region" description="Helical" evidence="1">
    <location>
        <begin position="178"/>
        <end position="197"/>
    </location>
</feature>
<dbReference type="Proteomes" id="UP000233440">
    <property type="component" value="Unassembled WGS sequence"/>
</dbReference>
<evidence type="ECO:0000259" key="2">
    <source>
        <dbReference type="PROSITE" id="PS50887"/>
    </source>
</evidence>
<dbReference type="SUPFAM" id="SSF55785">
    <property type="entry name" value="PYP-like sensor domain (PAS domain)"/>
    <property type="match status" value="1"/>
</dbReference>
<reference evidence="3 4" key="1">
    <citation type="submission" date="2017-11" db="EMBL/GenBank/DDBJ databases">
        <title>Bacillus camelliae sp. nov., isolated from pu'er tea.</title>
        <authorList>
            <person name="Niu L."/>
        </authorList>
    </citation>
    <scope>NUCLEOTIDE SEQUENCE [LARGE SCALE GENOMIC DNA]</scope>
    <source>
        <strain evidence="3 4">7578-1</strain>
    </source>
</reference>
<evidence type="ECO:0000256" key="1">
    <source>
        <dbReference type="SAM" id="Phobius"/>
    </source>
</evidence>
<dbReference type="AlphaFoldDB" id="A0A2N3LJH0"/>
<dbReference type="Gene3D" id="3.30.70.270">
    <property type="match status" value="1"/>
</dbReference>
<dbReference type="OrthoDB" id="9759607at2"/>
<dbReference type="NCBIfam" id="TIGR00229">
    <property type="entry name" value="sensory_box"/>
    <property type="match status" value="1"/>
</dbReference>
<keyword evidence="4" id="KW-1185">Reference proteome</keyword>
<protein>
    <recommendedName>
        <fullName evidence="2">GGDEF domain-containing protein</fullName>
    </recommendedName>
</protein>
<keyword evidence="1" id="KW-1133">Transmembrane helix</keyword>
<feature type="transmembrane region" description="Helical" evidence="1">
    <location>
        <begin position="147"/>
        <end position="166"/>
    </location>
</feature>
<dbReference type="NCBIfam" id="TIGR00254">
    <property type="entry name" value="GGDEF"/>
    <property type="match status" value="1"/>
</dbReference>
<keyword evidence="1" id="KW-0472">Membrane</keyword>
<dbReference type="PANTHER" id="PTHR44757:SF2">
    <property type="entry name" value="BIOFILM ARCHITECTURE MAINTENANCE PROTEIN MBAA"/>
    <property type="match status" value="1"/>
</dbReference>
<evidence type="ECO:0000313" key="4">
    <source>
        <dbReference type="Proteomes" id="UP000233440"/>
    </source>
</evidence>
<dbReference type="InterPro" id="IPR035965">
    <property type="entry name" value="PAS-like_dom_sf"/>
</dbReference>
<gene>
    <name evidence="3" type="ORF">CWO92_12160</name>
</gene>
<dbReference type="PANTHER" id="PTHR44757">
    <property type="entry name" value="DIGUANYLATE CYCLASE DGCP"/>
    <property type="match status" value="1"/>
</dbReference>
<dbReference type="SMART" id="SM00267">
    <property type="entry name" value="GGDEF"/>
    <property type="match status" value="1"/>
</dbReference>
<dbReference type="Pfam" id="PF00990">
    <property type="entry name" value="GGDEF"/>
    <property type="match status" value="1"/>
</dbReference>
<feature type="domain" description="GGDEF" evidence="2">
    <location>
        <begin position="365"/>
        <end position="503"/>
    </location>
</feature>
<name>A0A2N3LJH0_9BACI</name>
<dbReference type="CDD" id="cd01949">
    <property type="entry name" value="GGDEF"/>
    <property type="match status" value="1"/>
</dbReference>
<dbReference type="InterPro" id="IPR029787">
    <property type="entry name" value="Nucleotide_cyclase"/>
</dbReference>
<dbReference type="SUPFAM" id="SSF55073">
    <property type="entry name" value="Nucleotide cyclase"/>
    <property type="match status" value="1"/>
</dbReference>
<feature type="transmembrane region" description="Helical" evidence="1">
    <location>
        <begin position="60"/>
        <end position="82"/>
    </location>
</feature>
<dbReference type="CDD" id="cd00130">
    <property type="entry name" value="PAS"/>
    <property type="match status" value="1"/>
</dbReference>
<dbReference type="InterPro" id="IPR043128">
    <property type="entry name" value="Rev_trsase/Diguanyl_cyclase"/>
</dbReference>
<dbReference type="Gene3D" id="3.30.450.20">
    <property type="entry name" value="PAS domain"/>
    <property type="match status" value="1"/>
</dbReference>
<dbReference type="Pfam" id="PF13426">
    <property type="entry name" value="PAS_9"/>
    <property type="match status" value="1"/>
</dbReference>
<dbReference type="InterPro" id="IPR052155">
    <property type="entry name" value="Biofilm_reg_signaling"/>
</dbReference>
<dbReference type="InterPro" id="IPR000160">
    <property type="entry name" value="GGDEF_dom"/>
</dbReference>
<feature type="transmembrane region" description="Helical" evidence="1">
    <location>
        <begin position="31"/>
        <end position="48"/>
    </location>
</feature>
<organism evidence="3 4">
    <name type="scientific">Heyndrickxia camelliae</name>
    <dbReference type="NCBI Taxonomy" id="1707093"/>
    <lineage>
        <taxon>Bacteria</taxon>
        <taxon>Bacillati</taxon>
        <taxon>Bacillota</taxon>
        <taxon>Bacilli</taxon>
        <taxon>Bacillales</taxon>
        <taxon>Bacillaceae</taxon>
        <taxon>Heyndrickxia</taxon>
    </lineage>
</organism>
<dbReference type="PROSITE" id="PS50887">
    <property type="entry name" value="GGDEF"/>
    <property type="match status" value="1"/>
</dbReference>
<dbReference type="EMBL" id="PIQO01000008">
    <property type="protein sequence ID" value="PKR84780.1"/>
    <property type="molecule type" value="Genomic_DNA"/>
</dbReference>
<keyword evidence="1" id="KW-0812">Transmembrane</keyword>
<evidence type="ECO:0000313" key="3">
    <source>
        <dbReference type="EMBL" id="PKR84780.1"/>
    </source>
</evidence>
<comment type="caution">
    <text evidence="3">The sequence shown here is derived from an EMBL/GenBank/DDBJ whole genome shotgun (WGS) entry which is preliminary data.</text>
</comment>
<accession>A0A2N3LJH0</accession>
<proteinExistence type="predicted"/>
<feature type="transmembrane region" description="Helical" evidence="1">
    <location>
        <begin position="94"/>
        <end position="114"/>
    </location>
</feature>